<protein>
    <recommendedName>
        <fullName evidence="1">DUF6443 domain-containing protein</fullName>
    </recommendedName>
</protein>
<dbReference type="NCBIfam" id="TIGR03696">
    <property type="entry name" value="Rhs_assc_core"/>
    <property type="match status" value="1"/>
</dbReference>
<keyword evidence="3" id="KW-1185">Reference proteome</keyword>
<dbReference type="Gene3D" id="2.180.10.10">
    <property type="entry name" value="RHS repeat-associated core"/>
    <property type="match status" value="1"/>
</dbReference>
<dbReference type="OrthoDB" id="1191296at2"/>
<dbReference type="InterPro" id="IPR045619">
    <property type="entry name" value="DUF6443"/>
</dbReference>
<dbReference type="PANTHER" id="PTHR32305">
    <property type="match status" value="1"/>
</dbReference>
<dbReference type="KEGG" id="psty:BFS30_04850"/>
<dbReference type="InterPro" id="IPR022385">
    <property type="entry name" value="Rhs_assc_core"/>
</dbReference>
<proteinExistence type="predicted"/>
<dbReference type="InterPro" id="IPR050708">
    <property type="entry name" value="T6SS_VgrG/RHS"/>
</dbReference>
<sequence length="1099" mass="121406">MKNIFKLQISVVQILLGSILVLLVKPVLGQTPSTNQNYVIESKVRVAGKTTETQLTGLPVAEVNRTIQYIDGLGRALQTVQWKGSPTTRDLVTPVSYDAFGREDKKYLPYAAGVAQSNGSYKPTGLTEQNSFYTTPGTTSGWVAPGVTTIPNNTAVSKIVFEASPLNRVLEQGAPGVVWQPAAARTSAGGRTSVTNYGNNLTSEVKLWTVTATGGASTVAAYLPGKLYKTTSKDENWVSGKVGTVEEFKDFEGQVVLKRVWETETVSLSTYYVYDDLGDLRYVIPPAVTVSAFTEAITDVPFNQFIYAYRYDGRKRLIEKKLPGKGWEYLLYNKIDQLVGTQDALQRAKAPQEWTVTKYDGFGRAILTGIYVHPSSTANTFYRDALQTVLNAPTQTPLWEGKLVTAAPHGYTSVSWPQTGISTTLTVNYYDDYNIYGLTAAPYNLSSSYSTKTKTLLTASKVNVLGTGNMLWRVNYYDDKAQVVRTIQQHYKGAALTVNNYDDITNTYLFSGELATSTRKHYVNGVEQLYVANRFSYDHMGRAKDTYQKTGDNAATTNAEILLSRNNYNEVGQLTSKNLHSTNLVTPVFAQTISYTYNPRGWLSSQNAPLFSQNLKYDEVISGVTSQYNGNISRQEWGTGKFYNYTYDGLNRLNSGLSSGFNHEKSITYDVMGNIQGLQRYNVNTLTDQLKYTYTGNRLASVADTSQNSSAVFQLPGTTTYAYDANGNMVSRTNAISTANNITAITYNYLNFPVTMTVGSNLITYTYDATGVKLSKAVGATILNEYISGIQYEQGVLKYLQTAEGRVVRSSATNYSYEYTLEDHLGNGRLYFDFNAGVARKIQETDYYPFGLDIQGTLSGTENKYQYNGKEKQDQEKMYDYGARFYDPVIGRWNVVDPLAEKGRRWSPYVYGFNNAIRFIDPDGMWPWPNSLYNLYAVAKASIQNTFKSVANTAKDMKPIARKTTGKDAMSIAGTVSAGTKKGRASIDGEVRFALNTDKGPTVSAKAGVTVDKIGEASGTLTMFSGSDGKTKFETSTEVAPTTIIPDPTSIDIGSINLTFDPIETLNLVKDAAAQVKEYIDTKVEKIKKPDRTDRNGRL</sequence>
<dbReference type="PANTHER" id="PTHR32305:SF15">
    <property type="entry name" value="PROTEIN RHSA-RELATED"/>
    <property type="match status" value="1"/>
</dbReference>
<dbReference type="RefSeq" id="WP_069378237.1">
    <property type="nucleotide sequence ID" value="NZ_CP017141.1"/>
</dbReference>
<name>A0A1D7QCW9_9SPHI</name>
<dbReference type="Pfam" id="PF20041">
    <property type="entry name" value="DUF6443"/>
    <property type="match status" value="1"/>
</dbReference>
<dbReference type="EMBL" id="CP017141">
    <property type="protein sequence ID" value="AOM76541.1"/>
    <property type="molecule type" value="Genomic_DNA"/>
</dbReference>
<dbReference type="Proteomes" id="UP000094313">
    <property type="component" value="Chromosome"/>
</dbReference>
<accession>A0A1D7QCW9</accession>
<evidence type="ECO:0000313" key="3">
    <source>
        <dbReference type="Proteomes" id="UP000094313"/>
    </source>
</evidence>
<feature type="domain" description="DUF6443" evidence="1">
    <location>
        <begin position="45"/>
        <end position="186"/>
    </location>
</feature>
<evidence type="ECO:0000259" key="1">
    <source>
        <dbReference type="Pfam" id="PF20041"/>
    </source>
</evidence>
<dbReference type="AlphaFoldDB" id="A0A1D7QCW9"/>
<reference evidence="2 3" key="1">
    <citation type="submission" date="2016-08" db="EMBL/GenBank/DDBJ databases">
        <authorList>
            <person name="Seilhamer J.J."/>
        </authorList>
    </citation>
    <scope>NUCLEOTIDE SEQUENCE [LARGE SCALE GENOMIC DNA]</scope>
    <source>
        <strain evidence="2 3">DX4</strain>
    </source>
</reference>
<evidence type="ECO:0000313" key="2">
    <source>
        <dbReference type="EMBL" id="AOM76541.1"/>
    </source>
</evidence>
<organism evidence="2 3">
    <name type="scientific">Pedobacter steynii</name>
    <dbReference type="NCBI Taxonomy" id="430522"/>
    <lineage>
        <taxon>Bacteria</taxon>
        <taxon>Pseudomonadati</taxon>
        <taxon>Bacteroidota</taxon>
        <taxon>Sphingobacteriia</taxon>
        <taxon>Sphingobacteriales</taxon>
        <taxon>Sphingobacteriaceae</taxon>
        <taxon>Pedobacter</taxon>
    </lineage>
</organism>
<gene>
    <name evidence="2" type="ORF">BFS30_04850</name>
</gene>